<dbReference type="Proteomes" id="UP001460270">
    <property type="component" value="Unassembled WGS sequence"/>
</dbReference>
<proteinExistence type="predicted"/>
<comment type="caution">
    <text evidence="1">The sequence shown here is derived from an EMBL/GenBank/DDBJ whole genome shotgun (WGS) entry which is preliminary data.</text>
</comment>
<dbReference type="AlphaFoldDB" id="A0AAW0ND72"/>
<gene>
    <name evidence="1" type="ORF">WMY93_023048</name>
</gene>
<organism evidence="1 2">
    <name type="scientific">Mugilogobius chulae</name>
    <name type="common">yellowstripe goby</name>
    <dbReference type="NCBI Taxonomy" id="88201"/>
    <lineage>
        <taxon>Eukaryota</taxon>
        <taxon>Metazoa</taxon>
        <taxon>Chordata</taxon>
        <taxon>Craniata</taxon>
        <taxon>Vertebrata</taxon>
        <taxon>Euteleostomi</taxon>
        <taxon>Actinopterygii</taxon>
        <taxon>Neopterygii</taxon>
        <taxon>Teleostei</taxon>
        <taxon>Neoteleostei</taxon>
        <taxon>Acanthomorphata</taxon>
        <taxon>Gobiaria</taxon>
        <taxon>Gobiiformes</taxon>
        <taxon>Gobioidei</taxon>
        <taxon>Gobiidae</taxon>
        <taxon>Gobionellinae</taxon>
        <taxon>Mugilogobius</taxon>
    </lineage>
</organism>
<reference evidence="2" key="1">
    <citation type="submission" date="2024-04" db="EMBL/GenBank/DDBJ databases">
        <title>Salinicola lusitanus LLJ914,a marine bacterium isolated from the Okinawa Trough.</title>
        <authorList>
            <person name="Li J."/>
        </authorList>
    </citation>
    <scope>NUCLEOTIDE SEQUENCE [LARGE SCALE GENOMIC DNA]</scope>
</reference>
<name>A0AAW0ND72_9GOBI</name>
<protein>
    <submittedName>
        <fullName evidence="1">Uncharacterized protein</fullName>
    </submittedName>
</protein>
<sequence length="103" mass="11244">METGSGLTICVSLPTDPVPLRLGPQEGLARITATGQASREPDNLTMSLVPYTTLHYTALVSKRISSERIHVDSSHTHHKRHTVGTPNGFQLHVTLGIMKLTFD</sequence>
<keyword evidence="2" id="KW-1185">Reference proteome</keyword>
<dbReference type="EMBL" id="JBBPFD010000017">
    <property type="protein sequence ID" value="KAK7891085.1"/>
    <property type="molecule type" value="Genomic_DNA"/>
</dbReference>
<evidence type="ECO:0000313" key="2">
    <source>
        <dbReference type="Proteomes" id="UP001460270"/>
    </source>
</evidence>
<accession>A0AAW0ND72</accession>
<evidence type="ECO:0000313" key="1">
    <source>
        <dbReference type="EMBL" id="KAK7891085.1"/>
    </source>
</evidence>